<evidence type="ECO:0000313" key="2">
    <source>
        <dbReference type="Proteomes" id="UP000469559"/>
    </source>
</evidence>
<comment type="caution">
    <text evidence="1">The sequence shown here is derived from an EMBL/GenBank/DDBJ whole genome shotgun (WGS) entry which is preliminary data.</text>
</comment>
<gene>
    <name evidence="1" type="primary">ausJ</name>
    <name evidence="1" type="ORF">LARI1_G001510</name>
</gene>
<sequence length="162" mass="18070">MTSTRHQTALHFIQAFETLSVDTFLSLQTPTCQHIFAPASLSVPPKNNAAFAAHIAGIKQLMEGFPVTAKEVIDSQGSNQVVVWATSETRFRDEVKDTGIPEDEWAYKGEYLFVFTMDESGEKIERVLEFLDSKKTKDTLGPLMARARGNKARIEGDKFVSN</sequence>
<protein>
    <submittedName>
        <fullName evidence="1">Austinol synthesis protein J</fullName>
    </submittedName>
</protein>
<dbReference type="InterPro" id="IPR032710">
    <property type="entry name" value="NTF2-like_dom_sf"/>
</dbReference>
<dbReference type="PANTHER" id="PTHR39598:SF1">
    <property type="entry name" value="AUSTINOID BIOSYNTHESIS CLUSTERS PROTEIN F-RELATED"/>
    <property type="match status" value="1"/>
</dbReference>
<dbReference type="Proteomes" id="UP000469559">
    <property type="component" value="Unassembled WGS sequence"/>
</dbReference>
<dbReference type="EMBL" id="QGMF01000024">
    <property type="protein sequence ID" value="TVY21195.1"/>
    <property type="molecule type" value="Genomic_DNA"/>
</dbReference>
<dbReference type="InterPro" id="IPR050977">
    <property type="entry name" value="Fungal_Meroterpenoid_Isomerase"/>
</dbReference>
<organism evidence="1 2">
    <name type="scientific">Lachnellula arida</name>
    <dbReference type="NCBI Taxonomy" id="1316785"/>
    <lineage>
        <taxon>Eukaryota</taxon>
        <taxon>Fungi</taxon>
        <taxon>Dikarya</taxon>
        <taxon>Ascomycota</taxon>
        <taxon>Pezizomycotina</taxon>
        <taxon>Leotiomycetes</taxon>
        <taxon>Helotiales</taxon>
        <taxon>Lachnaceae</taxon>
        <taxon>Lachnellula</taxon>
    </lineage>
</organism>
<dbReference type="Gene3D" id="3.10.450.50">
    <property type="match status" value="1"/>
</dbReference>
<dbReference type="SUPFAM" id="SSF54427">
    <property type="entry name" value="NTF2-like"/>
    <property type="match status" value="1"/>
</dbReference>
<dbReference type="AlphaFoldDB" id="A0A8T9BN67"/>
<dbReference type="PANTHER" id="PTHR39598">
    <property type="entry name" value="AUSTINOL SYNTHESIS PROTEIN F-RELATED"/>
    <property type="match status" value="1"/>
</dbReference>
<name>A0A8T9BN67_9HELO</name>
<evidence type="ECO:0000313" key="1">
    <source>
        <dbReference type="EMBL" id="TVY21195.1"/>
    </source>
</evidence>
<proteinExistence type="predicted"/>
<keyword evidence="2" id="KW-1185">Reference proteome</keyword>
<dbReference type="OrthoDB" id="3758478at2759"/>
<accession>A0A8T9BN67</accession>
<reference evidence="1 2" key="1">
    <citation type="submission" date="2018-05" db="EMBL/GenBank/DDBJ databases">
        <title>Whole genome sequencing for identification of molecular markers to develop diagnostic detection tools for the regulated plant pathogen Lachnellula willkommii.</title>
        <authorList>
            <person name="Giroux E."/>
            <person name="Bilodeau G."/>
        </authorList>
    </citation>
    <scope>NUCLEOTIDE SEQUENCE [LARGE SCALE GENOMIC DNA]</scope>
    <source>
        <strain evidence="1 2">CBS 203.66</strain>
    </source>
</reference>